<feature type="transmembrane region" description="Helical" evidence="12">
    <location>
        <begin position="92"/>
        <end position="113"/>
    </location>
</feature>
<evidence type="ECO:0000256" key="11">
    <source>
        <dbReference type="ARBA" id="ARBA00023303"/>
    </source>
</evidence>
<name>A0A443SSA2_9ACAR</name>
<keyword evidence="3 12" id="KW-0813">Transport</keyword>
<dbReference type="PANTHER" id="PTHR22911">
    <property type="entry name" value="ACYL-MALONYL CONDENSING ENZYME-RELATED"/>
    <property type="match status" value="1"/>
</dbReference>
<keyword evidence="7" id="KW-0965">Cell junction</keyword>
<dbReference type="AlphaFoldDB" id="A0A443SSA2"/>
<evidence type="ECO:0000256" key="12">
    <source>
        <dbReference type="RuleBase" id="RU010713"/>
    </source>
</evidence>
<keyword evidence="8 12" id="KW-1133">Transmembrane helix</keyword>
<comment type="similarity">
    <text evidence="12">Belongs to the pannexin family.</text>
</comment>
<dbReference type="Pfam" id="PF00892">
    <property type="entry name" value="EamA"/>
    <property type="match status" value="1"/>
</dbReference>
<feature type="transmembrane region" description="Helical" evidence="12">
    <location>
        <begin position="460"/>
        <end position="487"/>
    </location>
</feature>
<feature type="transmembrane region" description="Helical" evidence="12">
    <location>
        <begin position="252"/>
        <end position="271"/>
    </location>
</feature>
<feature type="transmembrane region" description="Helical" evidence="12">
    <location>
        <begin position="307"/>
        <end position="329"/>
    </location>
</feature>
<feature type="transmembrane region" description="Helical" evidence="12">
    <location>
        <begin position="35"/>
        <end position="55"/>
    </location>
</feature>
<sequence>MKVEYRSLVEDKIASNAMDKQSTSKVTYSALFKGLIYAAISSLFISAICVVTQYLKNIHPAQLVISQYSGLFLLAIPLVMKEGGDPLGPKELRILLIMRGFFGATNSFLRFYSLQHLPIGEAAVIFSTFPAVVSIFACVCLNESCGFVQTIATLLIMIGVTLIAKPPFLFQLTSSYSSTLYTTSQNNDRLYGVITSCTSTLFRSCQIIIIRKLKETHPSIIMLNFAWVAIIESVIIAVILDAFCLPSTITEWLLMLMLPLLAFGAQLTLALSLKTEEAGPVSVVRAALEVILPMIWQLLFFSEIPDIWTVIASLLVLVSVTAIGLLGFVELKVNLIDSFCWVHSTYTVKSERNQTQILGASAYNGVMQQRPNDSIRVLWYYQWIYFALLNWLFEGDFTSYGYRSITFLLTNDGNMEDKDPMWDVFPKMAKCHFEKYGPSGHLEKWDALCLLPLNLINDKIFLFLWIWLLFLLVITVTSAIFHALLFISPNVRFWFIVLSNTSFNPSDMEVLTDNLSFGDWFLLHLFKQNVDVIVARMITKDLIQAALKREKPQCVLTEV</sequence>
<keyword evidence="11 12" id="KW-0407">Ion channel</keyword>
<evidence type="ECO:0000256" key="7">
    <source>
        <dbReference type="ARBA" id="ARBA00022949"/>
    </source>
</evidence>
<feature type="transmembrane region" description="Helical" evidence="12">
    <location>
        <begin position="221"/>
        <end position="240"/>
    </location>
</feature>
<evidence type="ECO:0000256" key="1">
    <source>
        <dbReference type="ARBA" id="ARBA00004610"/>
    </source>
</evidence>
<evidence type="ECO:0000256" key="6">
    <source>
        <dbReference type="ARBA" id="ARBA00022868"/>
    </source>
</evidence>
<feature type="transmembrane region" description="Helical" evidence="12">
    <location>
        <begin position="151"/>
        <end position="170"/>
    </location>
</feature>
<dbReference type="OrthoDB" id="6502282at2759"/>
<evidence type="ECO:0000256" key="10">
    <source>
        <dbReference type="ARBA" id="ARBA00023136"/>
    </source>
</evidence>
<evidence type="ECO:0000256" key="5">
    <source>
        <dbReference type="ARBA" id="ARBA00022692"/>
    </source>
</evidence>
<organism evidence="14 15">
    <name type="scientific">Leptotrombidium deliense</name>
    <dbReference type="NCBI Taxonomy" id="299467"/>
    <lineage>
        <taxon>Eukaryota</taxon>
        <taxon>Metazoa</taxon>
        <taxon>Ecdysozoa</taxon>
        <taxon>Arthropoda</taxon>
        <taxon>Chelicerata</taxon>
        <taxon>Arachnida</taxon>
        <taxon>Acari</taxon>
        <taxon>Acariformes</taxon>
        <taxon>Trombidiformes</taxon>
        <taxon>Prostigmata</taxon>
        <taxon>Anystina</taxon>
        <taxon>Parasitengona</taxon>
        <taxon>Trombiculoidea</taxon>
        <taxon>Trombiculidae</taxon>
        <taxon>Leptotrombidium</taxon>
    </lineage>
</organism>
<keyword evidence="4" id="KW-1003">Cell membrane</keyword>
<dbReference type="InterPro" id="IPR000620">
    <property type="entry name" value="EamA_dom"/>
</dbReference>
<dbReference type="VEuPathDB" id="VectorBase:LDEU001623"/>
<comment type="caution">
    <text evidence="14">The sequence shown here is derived from an EMBL/GenBank/DDBJ whole genome shotgun (WGS) entry which is preliminary data.</text>
</comment>
<feature type="transmembrane region" description="Helical" evidence="12">
    <location>
        <begin position="61"/>
        <end position="80"/>
    </location>
</feature>
<evidence type="ECO:0000256" key="2">
    <source>
        <dbReference type="ARBA" id="ARBA00004651"/>
    </source>
</evidence>
<keyword evidence="10 12" id="KW-0472">Membrane</keyword>
<evidence type="ECO:0000256" key="3">
    <source>
        <dbReference type="ARBA" id="ARBA00022448"/>
    </source>
</evidence>
<dbReference type="STRING" id="299467.A0A443SSA2"/>
<dbReference type="GO" id="GO:0034220">
    <property type="term" value="P:monoatomic ion transmembrane transport"/>
    <property type="evidence" value="ECO:0007669"/>
    <property type="project" value="UniProtKB-KW"/>
</dbReference>
<proteinExistence type="inferred from homology"/>
<accession>A0A443SSA2</accession>
<dbReference type="PANTHER" id="PTHR22911:SF6">
    <property type="entry name" value="SOLUTE CARRIER FAMILY 35 MEMBER G1"/>
    <property type="match status" value="1"/>
</dbReference>
<evidence type="ECO:0000256" key="9">
    <source>
        <dbReference type="ARBA" id="ARBA00023065"/>
    </source>
</evidence>
<keyword evidence="9 12" id="KW-0406">Ion transport</keyword>
<keyword evidence="15" id="KW-1185">Reference proteome</keyword>
<feature type="domain" description="EamA" evidence="13">
    <location>
        <begin position="33"/>
        <end position="163"/>
    </location>
</feature>
<feature type="transmembrane region" description="Helical" evidence="12">
    <location>
        <begin position="377"/>
        <end position="393"/>
    </location>
</feature>
<reference evidence="14 15" key="1">
    <citation type="journal article" date="2018" name="Gigascience">
        <title>Genomes of trombidid mites reveal novel predicted allergens and laterally-transferred genes associated with secondary metabolism.</title>
        <authorList>
            <person name="Dong X."/>
            <person name="Chaisiri K."/>
            <person name="Xia D."/>
            <person name="Armstrong S.D."/>
            <person name="Fang Y."/>
            <person name="Donnelly M.J."/>
            <person name="Kadowaki T."/>
            <person name="McGarry J.W."/>
            <person name="Darby A.C."/>
            <person name="Makepeace B.L."/>
        </authorList>
    </citation>
    <scope>NUCLEOTIDE SEQUENCE [LARGE SCALE GENOMIC DNA]</scope>
    <source>
        <strain evidence="14">UoL-UT</strain>
    </source>
</reference>
<dbReference type="InterPro" id="IPR000990">
    <property type="entry name" value="Innexin"/>
</dbReference>
<comment type="subcellular location">
    <subcellularLocation>
        <location evidence="1">Cell junction</location>
        <location evidence="1">Gap junction</location>
    </subcellularLocation>
    <subcellularLocation>
        <location evidence="2 12">Cell membrane</location>
        <topology evidence="2 12">Multi-pass membrane protein</topology>
    </subcellularLocation>
</comment>
<feature type="transmembrane region" description="Helical" evidence="12">
    <location>
        <begin position="283"/>
        <end position="301"/>
    </location>
</feature>
<dbReference type="Pfam" id="PF00876">
    <property type="entry name" value="Innexin"/>
    <property type="match status" value="1"/>
</dbReference>
<gene>
    <name evidence="12" type="primary">inx</name>
    <name evidence="14" type="ORF">B4U80_12606</name>
</gene>
<dbReference type="EMBL" id="NCKV01000511">
    <property type="protein sequence ID" value="RWS30421.1"/>
    <property type="molecule type" value="Genomic_DNA"/>
</dbReference>
<feature type="transmembrane region" description="Helical" evidence="12">
    <location>
        <begin position="190"/>
        <end position="209"/>
    </location>
</feature>
<dbReference type="SUPFAM" id="SSF103481">
    <property type="entry name" value="Multidrug resistance efflux transporter EmrE"/>
    <property type="match status" value="2"/>
</dbReference>
<comment type="caution">
    <text evidence="12">Lacks conserved residue(s) required for the propagation of feature annotation.</text>
</comment>
<dbReference type="PROSITE" id="PS51013">
    <property type="entry name" value="PANNEXIN"/>
    <property type="match status" value="1"/>
</dbReference>
<keyword evidence="5 12" id="KW-0812">Transmembrane</keyword>
<keyword evidence="6" id="KW-0303">Gap junction</keyword>
<dbReference type="GO" id="GO:0005886">
    <property type="term" value="C:plasma membrane"/>
    <property type="evidence" value="ECO:0007669"/>
    <property type="project" value="UniProtKB-SubCell"/>
</dbReference>
<dbReference type="InterPro" id="IPR037185">
    <property type="entry name" value="EmrE-like"/>
</dbReference>
<feature type="transmembrane region" description="Helical" evidence="12">
    <location>
        <begin position="119"/>
        <end position="139"/>
    </location>
</feature>
<dbReference type="Proteomes" id="UP000288716">
    <property type="component" value="Unassembled WGS sequence"/>
</dbReference>
<evidence type="ECO:0000313" key="15">
    <source>
        <dbReference type="Proteomes" id="UP000288716"/>
    </source>
</evidence>
<evidence type="ECO:0000256" key="8">
    <source>
        <dbReference type="ARBA" id="ARBA00022989"/>
    </source>
</evidence>
<comment type="function">
    <text evidence="12">Structural component of the gap junctions.</text>
</comment>
<evidence type="ECO:0000256" key="4">
    <source>
        <dbReference type="ARBA" id="ARBA00022475"/>
    </source>
</evidence>
<evidence type="ECO:0000259" key="13">
    <source>
        <dbReference type="Pfam" id="PF00892"/>
    </source>
</evidence>
<dbReference type="GO" id="GO:0005921">
    <property type="term" value="C:gap junction"/>
    <property type="evidence" value="ECO:0007669"/>
    <property type="project" value="UniProtKB-SubCell"/>
</dbReference>
<protein>
    <recommendedName>
        <fullName evidence="12">Innexin</fullName>
    </recommendedName>
</protein>
<evidence type="ECO:0000313" key="14">
    <source>
        <dbReference type="EMBL" id="RWS30421.1"/>
    </source>
</evidence>